<evidence type="ECO:0000256" key="3">
    <source>
        <dbReference type="ARBA" id="ARBA00023004"/>
    </source>
</evidence>
<evidence type="ECO:0000256" key="2">
    <source>
        <dbReference type="ARBA" id="ARBA00022801"/>
    </source>
</evidence>
<protein>
    <submittedName>
        <fullName evidence="8">3',5'-cyclic AMP phosphodiesterase CpdA</fullName>
    </submittedName>
</protein>
<proteinExistence type="inferred from homology"/>
<evidence type="ECO:0000259" key="7">
    <source>
        <dbReference type="Pfam" id="PF17839"/>
    </source>
</evidence>
<sequence>MKFIHKYAILPLLLVILSSCGGQDLAEPEPQYRIQSGHDLRILTTSDTHYLAQELRDLGPAFQQFLAAGDGKQLGYSKEMMEALGYDIGIRKPDVMIISGDLSNNGEEASHKELAGHLKRIEQDTGTRIYVIPGNHDIRNPWARSFRDKRQYATDSVSAKAFRQIYGSFGYDEALLRDEDSLSYLAAPSEELWLLMLDTAQYGDNKALGHPQLEGRVSDRTLEWIAACGAKAAAAGAQLVTVMHHSLLNHSEFIQEGFTVEDHAKVTDALMQSGVRTVLSGHIHIQDISEYSHDGERIYDIASSALSVFPHQYGLLTYSSARQTLDYSTQRLGMEQWAAATGNTDPNLLGFRAYSEANFRKRSATRSYSRLAEDPAYASYTETELKQMADVVGRLNENYFAGSASTGNAAVTATAGYRLWQDAPASGTRSYVLEMASQQPKNNHELHVQLPQR</sequence>
<dbReference type="InterPro" id="IPR029052">
    <property type="entry name" value="Metallo-depent_PP-like"/>
</dbReference>
<dbReference type="Gene3D" id="3.60.21.10">
    <property type="match status" value="1"/>
</dbReference>
<name>A0ABS4NN50_9BACL</name>
<dbReference type="Pfam" id="PF17839">
    <property type="entry name" value="CNP_C_terminal"/>
    <property type="match status" value="1"/>
</dbReference>
<evidence type="ECO:0000256" key="1">
    <source>
        <dbReference type="ARBA" id="ARBA00022723"/>
    </source>
</evidence>
<dbReference type="PIRSF" id="PIRSF034890">
    <property type="entry name" value="Pesteras_lmo2642"/>
    <property type="match status" value="1"/>
</dbReference>
<keyword evidence="2" id="KW-0378">Hydrolase</keyword>
<dbReference type="InterPro" id="IPR050884">
    <property type="entry name" value="CNP_phosphodiesterase-III"/>
</dbReference>
<dbReference type="PROSITE" id="PS51257">
    <property type="entry name" value="PROKAR_LIPOPROTEIN"/>
    <property type="match status" value="1"/>
</dbReference>
<keyword evidence="1" id="KW-0479">Metal-binding</keyword>
<gene>
    <name evidence="8" type="ORF">J2Z70_001635</name>
</gene>
<dbReference type="EMBL" id="JAGGLV010000004">
    <property type="protein sequence ID" value="MBP2111494.1"/>
    <property type="molecule type" value="Genomic_DNA"/>
</dbReference>
<evidence type="ECO:0000259" key="6">
    <source>
        <dbReference type="Pfam" id="PF00149"/>
    </source>
</evidence>
<dbReference type="Gene3D" id="1.10.246.180">
    <property type="match status" value="1"/>
</dbReference>
<feature type="domain" description="Cyclic nucleotide phosphodiesterase C-terminal" evidence="7">
    <location>
        <begin position="335"/>
        <end position="441"/>
    </location>
</feature>
<accession>A0ABS4NN50</accession>
<dbReference type="Proteomes" id="UP000773462">
    <property type="component" value="Unassembled WGS sequence"/>
</dbReference>
<evidence type="ECO:0000256" key="5">
    <source>
        <dbReference type="SAM" id="SignalP"/>
    </source>
</evidence>
<keyword evidence="9" id="KW-1185">Reference proteome</keyword>
<dbReference type="InterPro" id="IPR004843">
    <property type="entry name" value="Calcineurin-like_PHP"/>
</dbReference>
<feature type="chain" id="PRO_5045323871" evidence="5">
    <location>
        <begin position="27"/>
        <end position="453"/>
    </location>
</feature>
<dbReference type="RefSeq" id="WP_209871302.1">
    <property type="nucleotide sequence ID" value="NZ_JAGGLV010000004.1"/>
</dbReference>
<keyword evidence="5" id="KW-0732">Signal</keyword>
<dbReference type="PANTHER" id="PTHR42988">
    <property type="entry name" value="PHOSPHOHYDROLASE"/>
    <property type="match status" value="1"/>
</dbReference>
<dbReference type="InterPro" id="IPR040869">
    <property type="entry name" value="CNP_C"/>
</dbReference>
<dbReference type="PANTHER" id="PTHR42988:SF2">
    <property type="entry name" value="CYCLIC NUCLEOTIDE PHOSPHODIESTERASE CBUA0032-RELATED"/>
    <property type="match status" value="1"/>
</dbReference>
<feature type="signal peptide" evidence="5">
    <location>
        <begin position="1"/>
        <end position="26"/>
    </location>
</feature>
<keyword evidence="3" id="KW-0408">Iron</keyword>
<evidence type="ECO:0000313" key="8">
    <source>
        <dbReference type="EMBL" id="MBP2111494.1"/>
    </source>
</evidence>
<dbReference type="InterPro" id="IPR012365">
    <property type="entry name" value="Pesteras_lmo2642"/>
</dbReference>
<evidence type="ECO:0000313" key="9">
    <source>
        <dbReference type="Proteomes" id="UP000773462"/>
    </source>
</evidence>
<feature type="domain" description="Calcineurin-like phosphoesterase" evidence="6">
    <location>
        <begin position="40"/>
        <end position="285"/>
    </location>
</feature>
<dbReference type="Pfam" id="PF00149">
    <property type="entry name" value="Metallophos"/>
    <property type="match status" value="1"/>
</dbReference>
<organism evidence="8 9">
    <name type="scientific">Paenibacillus silagei</name>
    <dbReference type="NCBI Taxonomy" id="1670801"/>
    <lineage>
        <taxon>Bacteria</taxon>
        <taxon>Bacillati</taxon>
        <taxon>Bacillota</taxon>
        <taxon>Bacilli</taxon>
        <taxon>Bacillales</taxon>
        <taxon>Paenibacillaceae</taxon>
        <taxon>Paenibacillus</taxon>
    </lineage>
</organism>
<comment type="caution">
    <text evidence="8">The sequence shown here is derived from an EMBL/GenBank/DDBJ whole genome shotgun (WGS) entry which is preliminary data.</text>
</comment>
<evidence type="ECO:0000256" key="4">
    <source>
        <dbReference type="ARBA" id="ARBA00025742"/>
    </source>
</evidence>
<reference evidence="8 9" key="1">
    <citation type="submission" date="2021-03" db="EMBL/GenBank/DDBJ databases">
        <title>Genomic Encyclopedia of Type Strains, Phase IV (KMG-IV): sequencing the most valuable type-strain genomes for metagenomic binning, comparative biology and taxonomic classification.</title>
        <authorList>
            <person name="Goeker M."/>
        </authorList>
    </citation>
    <scope>NUCLEOTIDE SEQUENCE [LARGE SCALE GENOMIC DNA]</scope>
    <source>
        <strain evidence="8 9">DSM 101953</strain>
    </source>
</reference>
<comment type="similarity">
    <text evidence="4">Belongs to the cyclic nucleotide phosphodiesterase class-III family.</text>
</comment>
<dbReference type="SUPFAM" id="SSF56300">
    <property type="entry name" value="Metallo-dependent phosphatases"/>
    <property type="match status" value="1"/>
</dbReference>